<evidence type="ECO:0000256" key="1">
    <source>
        <dbReference type="ARBA" id="ARBA00023125"/>
    </source>
</evidence>
<dbReference type="Pfam" id="PF02082">
    <property type="entry name" value="Rrf2"/>
    <property type="match status" value="1"/>
</dbReference>
<comment type="cofactor">
    <cofactor evidence="2">
        <name>[2Fe-2S] cluster</name>
        <dbReference type="ChEBI" id="CHEBI:190135"/>
    </cofactor>
</comment>
<keyword evidence="4" id="KW-1185">Reference proteome</keyword>
<dbReference type="SUPFAM" id="SSF46785">
    <property type="entry name" value="Winged helix' DNA-binding domain"/>
    <property type="match status" value="1"/>
</dbReference>
<gene>
    <name evidence="3" type="ORF">NVS88_01225</name>
</gene>
<dbReference type="EMBL" id="JANRHA010000001">
    <property type="protein sequence ID" value="MDG3013175.1"/>
    <property type="molecule type" value="Genomic_DNA"/>
</dbReference>
<name>A0A9X4RBW1_9ACTN</name>
<reference evidence="3" key="1">
    <citation type="submission" date="2022-08" db="EMBL/GenBank/DDBJ databases">
        <title>Genome analysis of Corynebacteriales strain.</title>
        <authorList>
            <person name="Lee S.D."/>
        </authorList>
    </citation>
    <scope>NUCLEOTIDE SEQUENCE</scope>
    <source>
        <strain evidence="3">D3-21</strain>
    </source>
</reference>
<evidence type="ECO:0000313" key="4">
    <source>
        <dbReference type="Proteomes" id="UP001152755"/>
    </source>
</evidence>
<evidence type="ECO:0000313" key="3">
    <source>
        <dbReference type="EMBL" id="MDG3013175.1"/>
    </source>
</evidence>
<dbReference type="PANTHER" id="PTHR33221">
    <property type="entry name" value="WINGED HELIX-TURN-HELIX TRANSCRIPTIONAL REGULATOR, RRF2 FAMILY"/>
    <property type="match status" value="1"/>
</dbReference>
<dbReference type="Gene3D" id="1.10.10.10">
    <property type="entry name" value="Winged helix-like DNA-binding domain superfamily/Winged helix DNA-binding domain"/>
    <property type="match status" value="1"/>
</dbReference>
<dbReference type="NCBIfam" id="TIGR00738">
    <property type="entry name" value="rrf2_super"/>
    <property type="match status" value="1"/>
</dbReference>
<sequence>MQLTRFTDLALRIVMRLAVTDNGPAPSHPTTRQVADELSVPYTHAAKVVARLNVLGVVETRRGRGGGLHITESGRIVSIGRLARELEGEHEVIDCEGDNPCPLSQACRLRHALARAKDAFFAELDLLTVEDLTAAPTRGVLLSLTARPPR</sequence>
<dbReference type="RefSeq" id="WP_332518960.1">
    <property type="nucleotide sequence ID" value="NZ_JANRHA010000001.1"/>
</dbReference>
<dbReference type="InterPro" id="IPR000944">
    <property type="entry name" value="Tscrpt_reg_Rrf2"/>
</dbReference>
<dbReference type="GO" id="GO:0003700">
    <property type="term" value="F:DNA-binding transcription factor activity"/>
    <property type="evidence" value="ECO:0007669"/>
    <property type="project" value="TreeGrafter"/>
</dbReference>
<dbReference type="InterPro" id="IPR036390">
    <property type="entry name" value="WH_DNA-bd_sf"/>
</dbReference>
<evidence type="ECO:0000256" key="2">
    <source>
        <dbReference type="ARBA" id="ARBA00034078"/>
    </source>
</evidence>
<proteinExistence type="predicted"/>
<dbReference type="InterPro" id="IPR036388">
    <property type="entry name" value="WH-like_DNA-bd_sf"/>
</dbReference>
<keyword evidence="1" id="KW-0238">DNA-binding</keyword>
<dbReference type="Proteomes" id="UP001152755">
    <property type="component" value="Unassembled WGS sequence"/>
</dbReference>
<dbReference type="AlphaFoldDB" id="A0A9X4RBW1"/>
<organism evidence="3 4">
    <name type="scientific">Speluncibacter jeojiensis</name>
    <dbReference type="NCBI Taxonomy" id="2710754"/>
    <lineage>
        <taxon>Bacteria</taxon>
        <taxon>Bacillati</taxon>
        <taxon>Actinomycetota</taxon>
        <taxon>Actinomycetes</taxon>
        <taxon>Mycobacteriales</taxon>
        <taxon>Speluncibacteraceae</taxon>
        <taxon>Speluncibacter</taxon>
    </lineage>
</organism>
<accession>A0A9X4RBW1</accession>
<comment type="caution">
    <text evidence="3">The sequence shown here is derived from an EMBL/GenBank/DDBJ whole genome shotgun (WGS) entry which is preliminary data.</text>
</comment>
<dbReference type="PROSITE" id="PS51197">
    <property type="entry name" value="HTH_RRF2_2"/>
    <property type="match status" value="1"/>
</dbReference>
<dbReference type="GO" id="GO:0003677">
    <property type="term" value="F:DNA binding"/>
    <property type="evidence" value="ECO:0007669"/>
    <property type="project" value="UniProtKB-KW"/>
</dbReference>
<protein>
    <submittedName>
        <fullName evidence="3">Rrf2 family transcriptional regulator</fullName>
    </submittedName>
</protein>
<dbReference type="GO" id="GO:0005829">
    <property type="term" value="C:cytosol"/>
    <property type="evidence" value="ECO:0007669"/>
    <property type="project" value="TreeGrafter"/>
</dbReference>
<dbReference type="PANTHER" id="PTHR33221:SF4">
    <property type="entry name" value="HTH-TYPE TRANSCRIPTIONAL REPRESSOR NSRR"/>
    <property type="match status" value="1"/>
</dbReference>